<gene>
    <name evidence="2" type="ORF">BN580_00456</name>
</gene>
<dbReference type="Pfam" id="PF18843">
    <property type="entry name" value="LPD28"/>
    <property type="match status" value="1"/>
</dbReference>
<dbReference type="STRING" id="1263015.BN580_00456"/>
<dbReference type="EMBL" id="CBFW010000438">
    <property type="protein sequence ID" value="CDC77498.1"/>
    <property type="molecule type" value="Genomic_DNA"/>
</dbReference>
<feature type="domain" description="Large polyvalent protein associated" evidence="1">
    <location>
        <begin position="3"/>
        <end position="68"/>
    </location>
</feature>
<evidence type="ECO:0000259" key="1">
    <source>
        <dbReference type="Pfam" id="PF18843"/>
    </source>
</evidence>
<accession>R6TVQ9</accession>
<protein>
    <recommendedName>
        <fullName evidence="1">Large polyvalent protein associated domain-containing protein</fullName>
    </recommendedName>
</protein>
<dbReference type="InterPro" id="IPR040809">
    <property type="entry name" value="LPD28"/>
</dbReference>
<evidence type="ECO:0000313" key="2">
    <source>
        <dbReference type="EMBL" id="CDC77498.1"/>
    </source>
</evidence>
<dbReference type="Proteomes" id="UP000017938">
    <property type="component" value="Unassembled WGS sequence"/>
</dbReference>
<reference evidence="2" key="1">
    <citation type="submission" date="2012-11" db="EMBL/GenBank/DDBJ databases">
        <title>Dependencies among metagenomic species, viruses, plasmids and units of genetic variation.</title>
        <authorList>
            <person name="Nielsen H.B."/>
            <person name="Almeida M."/>
            <person name="Juncker A.S."/>
            <person name="Rasmussen S."/>
            <person name="Li J."/>
            <person name="Sunagawa S."/>
            <person name="Plichta D."/>
            <person name="Gautier L."/>
            <person name="Le Chatelier E."/>
            <person name="Peletier E."/>
            <person name="Bonde I."/>
            <person name="Nielsen T."/>
            <person name="Manichanh C."/>
            <person name="Arumugam M."/>
            <person name="Batto J."/>
            <person name="Santos M.B.Q.D."/>
            <person name="Blom N."/>
            <person name="Borruel N."/>
            <person name="Burgdorf K.S."/>
            <person name="Boumezbeur F."/>
            <person name="Casellas F."/>
            <person name="Dore J."/>
            <person name="Guarner F."/>
            <person name="Hansen T."/>
            <person name="Hildebrand F."/>
            <person name="Kaas R.S."/>
            <person name="Kennedy S."/>
            <person name="Kristiansen K."/>
            <person name="Kultima J.R."/>
            <person name="Leonard P."/>
            <person name="Levenez F."/>
            <person name="Lund O."/>
            <person name="Moumen B."/>
            <person name="Le Paslier D."/>
            <person name="Pons N."/>
            <person name="Pedersen O."/>
            <person name="Prifti E."/>
            <person name="Qin J."/>
            <person name="Raes J."/>
            <person name="Tap J."/>
            <person name="Tims S."/>
            <person name="Ussery D.W."/>
            <person name="Yamada T."/>
            <person name="MetaHit consortium"/>
            <person name="Renault P."/>
            <person name="Sicheritz-Ponten T."/>
            <person name="Bork P."/>
            <person name="Wang J."/>
            <person name="Brunak S."/>
            <person name="Ehrlich S.D."/>
        </authorList>
    </citation>
    <scope>NUCLEOTIDE SEQUENCE [LARGE SCALE GENOMIC DNA]</scope>
</reference>
<comment type="caution">
    <text evidence="2">The sequence shown here is derived from an EMBL/GenBank/DDBJ whole genome shotgun (WGS) entry which is preliminary data.</text>
</comment>
<dbReference type="AlphaFoldDB" id="R6TVQ9"/>
<proteinExistence type="predicted"/>
<name>R6TVQ9_9BACT</name>
<evidence type="ECO:0000313" key="3">
    <source>
        <dbReference type="Proteomes" id="UP000017938"/>
    </source>
</evidence>
<sequence>MNLFLYQLRDGENEFSPFGEIAEHITINHSGSIVTKEPIDLGEYGSIIFDESNLPSFVGDEITIGQLLRDEFSMDMPDDTEDIDIG</sequence>
<organism evidence="2 3">
    <name type="scientific">Candidatus Colimorpha enterica</name>
    <dbReference type="NCBI Taxonomy" id="3083063"/>
    <lineage>
        <taxon>Bacteria</taxon>
        <taxon>Pseudomonadati</taxon>
        <taxon>Bacteroidota</taxon>
        <taxon>Bacteroidia</taxon>
        <taxon>Bacteroidales</taxon>
        <taxon>Candidatus Colimorpha</taxon>
    </lineage>
</organism>